<proteinExistence type="predicted"/>
<gene>
    <name evidence="1" type="ORF">ACT18_00235</name>
</gene>
<comment type="caution">
    <text evidence="1">The sequence shown here is derived from an EMBL/GenBank/DDBJ whole genome shotgun (WGS) entry which is preliminary data.</text>
</comment>
<reference evidence="1 2" key="1">
    <citation type="submission" date="2015-06" db="EMBL/GenBank/DDBJ databases">
        <title>Genome sequence of Mycobacterium kumamotonense strain Roo.</title>
        <authorList>
            <person name="Greninger A.L."/>
            <person name="Cunningham G."/>
            <person name="Miller S."/>
        </authorList>
    </citation>
    <scope>NUCLEOTIDE SEQUENCE [LARGE SCALE GENOMIC DNA]</scope>
    <source>
        <strain evidence="1 2">Roo</strain>
    </source>
</reference>
<dbReference type="Proteomes" id="UP000092668">
    <property type="component" value="Unassembled WGS sequence"/>
</dbReference>
<evidence type="ECO:0000313" key="1">
    <source>
        <dbReference type="EMBL" id="OBY33427.1"/>
    </source>
</evidence>
<organism evidence="1 2">
    <name type="scientific">Mycolicibacter kumamotonensis</name>
    <dbReference type="NCBI Taxonomy" id="354243"/>
    <lineage>
        <taxon>Bacteria</taxon>
        <taxon>Bacillati</taxon>
        <taxon>Actinomycetota</taxon>
        <taxon>Actinomycetes</taxon>
        <taxon>Mycobacteriales</taxon>
        <taxon>Mycobacteriaceae</taxon>
        <taxon>Mycolicibacter</taxon>
    </lineage>
</organism>
<evidence type="ECO:0000313" key="2">
    <source>
        <dbReference type="Proteomes" id="UP000092668"/>
    </source>
</evidence>
<sequence length="115" mass="13142">MRTHSICEHCHEPVHTDGDPKRGWIHTQTDRYTCHDWHGNFALPLNVDAQEEKLETAYDEGYAAAEGIMRDEHEAESLQEGRRLMYDEILDVLNAFGEGTNIEAVRSALLHQVTP</sequence>
<protein>
    <submittedName>
        <fullName evidence="1">Uncharacterized protein</fullName>
    </submittedName>
</protein>
<dbReference type="EMBL" id="LFOE01000001">
    <property type="protein sequence ID" value="OBY33427.1"/>
    <property type="molecule type" value="Genomic_DNA"/>
</dbReference>
<dbReference type="AlphaFoldDB" id="A0A1B8SL47"/>
<accession>A0A1B8SL47</accession>
<dbReference type="RefSeq" id="WP_065286684.1">
    <property type="nucleotide sequence ID" value="NZ_LFOE01000001.1"/>
</dbReference>
<keyword evidence="2" id="KW-1185">Reference proteome</keyword>
<name>A0A1B8SL47_9MYCO</name>